<evidence type="ECO:0000256" key="2">
    <source>
        <dbReference type="SAM" id="MobiDB-lite"/>
    </source>
</evidence>
<feature type="region of interest" description="Disordered" evidence="2">
    <location>
        <begin position="39"/>
        <end position="81"/>
    </location>
</feature>
<feature type="compositionally biased region" description="Basic and acidic residues" evidence="2">
    <location>
        <begin position="256"/>
        <end position="272"/>
    </location>
</feature>
<evidence type="ECO:0000313" key="4">
    <source>
        <dbReference type="Proteomes" id="UP001470230"/>
    </source>
</evidence>
<feature type="compositionally biased region" description="Polar residues" evidence="2">
    <location>
        <begin position="161"/>
        <end position="186"/>
    </location>
</feature>
<dbReference type="SUPFAM" id="SSF54236">
    <property type="entry name" value="Ubiquitin-like"/>
    <property type="match status" value="1"/>
</dbReference>
<feature type="compositionally biased region" description="Polar residues" evidence="2">
    <location>
        <begin position="116"/>
        <end position="126"/>
    </location>
</feature>
<evidence type="ECO:0008006" key="5">
    <source>
        <dbReference type="Google" id="ProtNLM"/>
    </source>
</evidence>
<name>A0ABR2JLZ2_9EUKA</name>
<feature type="compositionally biased region" description="Low complexity" evidence="2">
    <location>
        <begin position="226"/>
        <end position="244"/>
    </location>
</feature>
<protein>
    <recommendedName>
        <fullName evidence="5">UBX domain-containing protein</fullName>
    </recommendedName>
</protein>
<organism evidence="3 4">
    <name type="scientific">Tritrichomonas musculus</name>
    <dbReference type="NCBI Taxonomy" id="1915356"/>
    <lineage>
        <taxon>Eukaryota</taxon>
        <taxon>Metamonada</taxon>
        <taxon>Parabasalia</taxon>
        <taxon>Tritrichomonadida</taxon>
        <taxon>Tritrichomonadidae</taxon>
        <taxon>Tritrichomonas</taxon>
    </lineage>
</organism>
<evidence type="ECO:0000313" key="3">
    <source>
        <dbReference type="EMBL" id="KAK8878531.1"/>
    </source>
</evidence>
<keyword evidence="1" id="KW-0175">Coiled coil</keyword>
<feature type="region of interest" description="Disordered" evidence="2">
    <location>
        <begin position="94"/>
        <end position="126"/>
    </location>
</feature>
<keyword evidence="4" id="KW-1185">Reference proteome</keyword>
<feature type="compositionally biased region" description="Polar residues" evidence="2">
    <location>
        <begin position="41"/>
        <end position="70"/>
    </location>
</feature>
<dbReference type="Gene3D" id="3.10.20.90">
    <property type="entry name" value="Phosphatidylinositol 3-kinase Catalytic Subunit, Chain A, domain 1"/>
    <property type="match status" value="1"/>
</dbReference>
<dbReference type="EMBL" id="JAPFFF010000011">
    <property type="protein sequence ID" value="KAK8878531.1"/>
    <property type="molecule type" value="Genomic_DNA"/>
</dbReference>
<proteinExistence type="predicted"/>
<comment type="caution">
    <text evidence="3">The sequence shown here is derived from an EMBL/GenBank/DDBJ whole genome shotgun (WGS) entry which is preliminary data.</text>
</comment>
<gene>
    <name evidence="3" type="ORF">M9Y10_005311</name>
</gene>
<accession>A0ABR2JLZ2</accession>
<feature type="coiled-coil region" evidence="1">
    <location>
        <begin position="300"/>
        <end position="344"/>
    </location>
</feature>
<reference evidence="3 4" key="1">
    <citation type="submission" date="2024-04" db="EMBL/GenBank/DDBJ databases">
        <title>Tritrichomonas musculus Genome.</title>
        <authorList>
            <person name="Alves-Ferreira E."/>
            <person name="Grigg M."/>
            <person name="Lorenzi H."/>
            <person name="Galac M."/>
        </authorList>
    </citation>
    <scope>NUCLEOTIDE SEQUENCE [LARGE SCALE GENOMIC DNA]</scope>
    <source>
        <strain evidence="3 4">EAF2021</strain>
    </source>
</reference>
<feature type="region of interest" description="Disordered" evidence="2">
    <location>
        <begin position="161"/>
        <end position="296"/>
    </location>
</feature>
<dbReference type="InterPro" id="IPR029071">
    <property type="entry name" value="Ubiquitin-like_domsf"/>
</dbReference>
<evidence type="ECO:0000256" key="1">
    <source>
        <dbReference type="SAM" id="Coils"/>
    </source>
</evidence>
<sequence>MNSQNNELKDYLVQHGFRRADVESMTEKELIETFSVIADSDQIQQKNKPQLPKSTSTNARKKCTTSQQKSKIIDPKSENGGLTEEEALRAAIQASKDNQSDGQDIDFDYYQDPNIDPQSKTNNSSQGIAGVLGTAFKMASDVFRNQQDHFTYLNEVFNPLQKNQGKNNSNYRPPYQQNKPENQNSFEYEDFIFSSDDNDEPPQTKQKQKPNSNNYYYYPPPNRSDNNFQLNNPRNNNNNYFPQNQEDDIPINQKSDYFHENDQPNNHQKNDDLFSYSQNDENQNEYESESSSSDVHPEIFNETSKIIQQQNNDLKKLEEEVAQKEREEEEKKLMEDEERNFEEACQVSLADEIIDYLDALQQEPPEPKTQAEKRNIATLLVTIDSKRRVTRRFSVKDRGIYVYAWVAGHTLDSDDKLTLDNFELKIPFGERKVLDKNLTLEEQGIHGKVSLMVSEL</sequence>
<dbReference type="Proteomes" id="UP001470230">
    <property type="component" value="Unassembled WGS sequence"/>
</dbReference>